<gene>
    <name evidence="1" type="ORF">THIOM_003948</name>
</gene>
<feature type="non-terminal residue" evidence="1">
    <location>
        <position position="40"/>
    </location>
</feature>
<dbReference type="Gene3D" id="3.30.70.1430">
    <property type="entry name" value="Multidrug efflux transporter AcrB pore domain"/>
    <property type="match status" value="1"/>
</dbReference>
<keyword evidence="2" id="KW-1185">Reference proteome</keyword>
<dbReference type="EMBL" id="LUTY01002441">
    <property type="protein sequence ID" value="OAD20359.1"/>
    <property type="molecule type" value="Genomic_DNA"/>
</dbReference>
<proteinExistence type="predicted"/>
<protein>
    <submittedName>
        <fullName evidence="1">Uncharacterized protein</fullName>
    </submittedName>
</protein>
<accession>A0A176RXA8</accession>
<reference evidence="1 2" key="1">
    <citation type="submission" date="2016-05" db="EMBL/GenBank/DDBJ databases">
        <title>Single-cell genome of chain-forming Candidatus Thiomargarita nelsonii and comparison to other large sulfur-oxidizing bacteria.</title>
        <authorList>
            <person name="Winkel M."/>
            <person name="Salman V."/>
            <person name="Woyke T."/>
            <person name="Schulz-Vogt H."/>
            <person name="Richter M."/>
            <person name="Flood B."/>
            <person name="Bailey J."/>
            <person name="Amann R."/>
            <person name="Mussmann M."/>
        </authorList>
    </citation>
    <scope>NUCLEOTIDE SEQUENCE [LARGE SCALE GENOMIC DNA]</scope>
    <source>
        <strain evidence="1 2">THI036</strain>
    </source>
</reference>
<name>A0A176RXA8_9GAMM</name>
<dbReference type="AlphaFoldDB" id="A0A176RXA8"/>
<comment type="caution">
    <text evidence="1">The sequence shown here is derived from an EMBL/GenBank/DDBJ whole genome shotgun (WGS) entry which is preliminary data.</text>
</comment>
<evidence type="ECO:0000313" key="1">
    <source>
        <dbReference type="EMBL" id="OAD20359.1"/>
    </source>
</evidence>
<organism evidence="1 2">
    <name type="scientific">Candidatus Thiomargarita nelsonii</name>
    <dbReference type="NCBI Taxonomy" id="1003181"/>
    <lineage>
        <taxon>Bacteria</taxon>
        <taxon>Pseudomonadati</taxon>
        <taxon>Pseudomonadota</taxon>
        <taxon>Gammaproteobacteria</taxon>
        <taxon>Thiotrichales</taxon>
        <taxon>Thiotrichaceae</taxon>
        <taxon>Thiomargarita</taxon>
    </lineage>
</organism>
<sequence length="40" mass="4492">MEDQITRQLEEQLAITEDAISVQSRTTEGRSSVDLSFSYG</sequence>
<dbReference type="Proteomes" id="UP000076962">
    <property type="component" value="Unassembled WGS sequence"/>
</dbReference>
<evidence type="ECO:0000313" key="2">
    <source>
        <dbReference type="Proteomes" id="UP000076962"/>
    </source>
</evidence>